<evidence type="ECO:0000313" key="2">
    <source>
        <dbReference type="EMBL" id="ATQ41088.1"/>
    </source>
</evidence>
<reference evidence="2 3" key="1">
    <citation type="submission" date="2017-10" db="EMBL/GenBank/DDBJ databases">
        <title>Genome sequence of Caulobacter mirabilis FWC38.</title>
        <authorList>
            <person name="Fiebig A."/>
            <person name="Crosson S."/>
        </authorList>
    </citation>
    <scope>NUCLEOTIDE SEQUENCE [LARGE SCALE GENOMIC DNA]</scope>
    <source>
        <strain evidence="2 3">FWC 38</strain>
    </source>
</reference>
<dbReference type="SUPFAM" id="SSF89796">
    <property type="entry name" value="CoA-transferase family III (CaiB/BaiF)"/>
    <property type="match status" value="1"/>
</dbReference>
<dbReference type="PANTHER" id="PTHR48207:SF3">
    <property type="entry name" value="SUCCINATE--HYDROXYMETHYLGLUTARATE COA-TRANSFERASE"/>
    <property type="match status" value="1"/>
</dbReference>
<gene>
    <name evidence="2" type="ORF">CSW64_01020</name>
</gene>
<dbReference type="InterPro" id="IPR003673">
    <property type="entry name" value="CoA-Trfase_fam_III"/>
</dbReference>
<dbReference type="Proteomes" id="UP000228945">
    <property type="component" value="Chromosome"/>
</dbReference>
<dbReference type="GO" id="GO:0008410">
    <property type="term" value="F:CoA-transferase activity"/>
    <property type="evidence" value="ECO:0007669"/>
    <property type="project" value="TreeGrafter"/>
</dbReference>
<evidence type="ECO:0000256" key="1">
    <source>
        <dbReference type="ARBA" id="ARBA00022679"/>
    </source>
</evidence>
<dbReference type="KEGG" id="cmb:CSW64_01020"/>
<dbReference type="AlphaFoldDB" id="A0A2D2ASU8"/>
<dbReference type="RefSeq" id="WP_099620345.1">
    <property type="nucleotide sequence ID" value="NZ_CP024201.1"/>
</dbReference>
<sequence>MRRPLEGVRVLTIEHFGAGPYATQLMAELGAEVIKIESPSLGGDASRPTGPFMLGEHDSQYFQTFSRSKKSAAVELKTHQGRADFERLVAGADAVVNNLRGDQPVKLGLTYEALKAINPAVVCGHLSAYGRGNSREAWPGYDYPMQAECGLMSLTGEPDGPPARMGVSIIDFMTGSTFAFGVVSGVLSARTTGLGCDIDVSLFDVALHQLSYPAIWAMNERHPTDRLPAGAHPSLAPVQRVKTKDGYGQLMCMTQKFWLELCAIAERPDLVADPRFADLAARRANRPALTEAIDALFATRTTAEWHALFAGRVPFGPVNGLFEALDNPFVAEIGMRDMVEHPDRPQGLHMLAAPVKVDGNRMPGRRAPKLGEQTEELLG</sequence>
<dbReference type="PANTHER" id="PTHR48207">
    <property type="entry name" value="SUCCINATE--HYDROXYMETHYLGLUTARATE COA-TRANSFERASE"/>
    <property type="match status" value="1"/>
</dbReference>
<dbReference type="OrthoDB" id="7488526at2"/>
<dbReference type="InterPro" id="IPR023606">
    <property type="entry name" value="CoA-Trfase_III_dom_1_sf"/>
</dbReference>
<dbReference type="Gene3D" id="3.40.50.10540">
    <property type="entry name" value="Crotonobetainyl-coa:carnitine coa-transferase, domain 1"/>
    <property type="match status" value="1"/>
</dbReference>
<accession>A0A2D2ASU8</accession>
<protein>
    <submittedName>
        <fullName evidence="2">CoA transferase</fullName>
    </submittedName>
</protein>
<organism evidence="2 3">
    <name type="scientific">Caulobacter mirabilis</name>
    <dbReference type="NCBI Taxonomy" id="69666"/>
    <lineage>
        <taxon>Bacteria</taxon>
        <taxon>Pseudomonadati</taxon>
        <taxon>Pseudomonadota</taxon>
        <taxon>Alphaproteobacteria</taxon>
        <taxon>Caulobacterales</taxon>
        <taxon>Caulobacteraceae</taxon>
        <taxon>Caulobacter</taxon>
    </lineage>
</organism>
<dbReference type="EMBL" id="CP024201">
    <property type="protein sequence ID" value="ATQ41088.1"/>
    <property type="molecule type" value="Genomic_DNA"/>
</dbReference>
<dbReference type="Gene3D" id="3.30.1540.10">
    <property type="entry name" value="formyl-coa transferase, domain 3"/>
    <property type="match status" value="1"/>
</dbReference>
<dbReference type="InterPro" id="IPR044855">
    <property type="entry name" value="CoA-Trfase_III_dom3_sf"/>
</dbReference>
<keyword evidence="3" id="KW-1185">Reference proteome</keyword>
<name>A0A2D2ASU8_9CAUL</name>
<evidence type="ECO:0000313" key="3">
    <source>
        <dbReference type="Proteomes" id="UP000228945"/>
    </source>
</evidence>
<dbReference type="Pfam" id="PF02515">
    <property type="entry name" value="CoA_transf_3"/>
    <property type="match status" value="1"/>
</dbReference>
<keyword evidence="1 2" id="KW-0808">Transferase</keyword>
<proteinExistence type="predicted"/>
<dbReference type="InterPro" id="IPR050483">
    <property type="entry name" value="CoA-transferase_III_domain"/>
</dbReference>